<reference evidence="1" key="1">
    <citation type="journal article" date="2015" name="Nature">
        <title>Complex archaea that bridge the gap between prokaryotes and eukaryotes.</title>
        <authorList>
            <person name="Spang A."/>
            <person name="Saw J.H."/>
            <person name="Jorgensen S.L."/>
            <person name="Zaremba-Niedzwiedzka K."/>
            <person name="Martijn J."/>
            <person name="Lind A.E."/>
            <person name="van Eijk R."/>
            <person name="Schleper C."/>
            <person name="Guy L."/>
            <person name="Ettema T.J."/>
        </authorList>
    </citation>
    <scope>NUCLEOTIDE SEQUENCE</scope>
</reference>
<gene>
    <name evidence="1" type="ORF">LCGC14_1567020</name>
</gene>
<accession>A0A0F9L1U4</accession>
<comment type="caution">
    <text evidence="1">The sequence shown here is derived from an EMBL/GenBank/DDBJ whole genome shotgun (WGS) entry which is preliminary data.</text>
</comment>
<name>A0A0F9L1U4_9ZZZZ</name>
<dbReference type="AlphaFoldDB" id="A0A0F9L1U4"/>
<evidence type="ECO:0000313" key="1">
    <source>
        <dbReference type="EMBL" id="KKM28203.1"/>
    </source>
</evidence>
<organism evidence="1">
    <name type="scientific">marine sediment metagenome</name>
    <dbReference type="NCBI Taxonomy" id="412755"/>
    <lineage>
        <taxon>unclassified sequences</taxon>
        <taxon>metagenomes</taxon>
        <taxon>ecological metagenomes</taxon>
    </lineage>
</organism>
<protein>
    <submittedName>
        <fullName evidence="1">Uncharacterized protein</fullName>
    </submittedName>
</protein>
<proteinExistence type="predicted"/>
<sequence length="80" mass="8940">MEIANVVEYIVESEVKMLTLDVYGRVWDNPIHDKCVICGQPDNCGECNHKSLTDADVIELGGKLPNISPPTYHGIRPIKF</sequence>
<dbReference type="EMBL" id="LAZR01012170">
    <property type="protein sequence ID" value="KKM28203.1"/>
    <property type="molecule type" value="Genomic_DNA"/>
</dbReference>